<feature type="region of interest" description="Disordered" evidence="1">
    <location>
        <begin position="1112"/>
        <end position="1134"/>
    </location>
</feature>
<feature type="region of interest" description="Disordered" evidence="1">
    <location>
        <begin position="1"/>
        <end position="38"/>
    </location>
</feature>
<proteinExistence type="predicted"/>
<dbReference type="Proteomes" id="UP000830671">
    <property type="component" value="Chromosome 1"/>
</dbReference>
<feature type="compositionally biased region" description="Polar residues" evidence="1">
    <location>
        <begin position="1053"/>
        <end position="1067"/>
    </location>
</feature>
<feature type="region of interest" description="Disordered" evidence="1">
    <location>
        <begin position="995"/>
        <end position="1067"/>
    </location>
</feature>
<dbReference type="EMBL" id="CP019471">
    <property type="protein sequence ID" value="UQC73800.1"/>
    <property type="molecule type" value="Genomic_DNA"/>
</dbReference>
<sequence length="1426" mass="158018">MSSHITLTHGLAHTRKTHVSSVLEQEERVHDMSRTRERTLPPSQVNWDNWGPLTLKQERTGHFCKALGYLEQRHMNRLWVGTRVRAACPLPGVPCCPGALHSPLHCWCTFLALFSLFLRRPMSYCARYSLSYLTLAGTGCDDNRQCEADLVSSASGRGLQCSASLPLLHTAGPAQPGVGGDRLCAAGWATADLQGLDTALLLPLMPLNTCTSCAFSIQQEKKYLSRHRTFFTVKYRVKHSYGYEATTPFNVLLCFHPIRYASCSASSQAVFCQSPAADFSYWGAIDSLRLTACQRRRSITRPLPSSLNTINTTDKWAPTMQTNITLVGTIFHHSNPLPLSPPLLIIITLSPPPCRRKVILYECIQLSNFFDPLLFFHPSTQLRGTSPNRQALLRTLPYRYLSDAHSMPPAAWQLPSPNTDPSNAIWLFSRFASSSSNNRVISAIISTPVVGRSSPTQEREWHIQFTFRNPTYKTYDRADQGLGCSHVFPLPRESRVESQVLPPLKSLFLRSSTRPSCTKCLRPLSQTHINHCSFGTAREYAARLSMTTSASKHLRSAPYEPLPSSTQSSSDKLDLASPLALAEHPRAYAVNEDRQSVVKATPFRNAIALQYRYNNTVPRESKYPPLLSNGENYRWNTDENPRPSRLRCCRFPLVCVDFLLAAASTSSINYAGLQCYGNEVQKHVSKSRNKVTLELFERPPACYFWPIPHGQSRSKGPVKGARVRQYKVQGLPAAPPYQRFKGAWSWKGSIAGPTIRHKRLEVDKMVWLMPSPLSYWHIGRETEGQQLNNLQWVLSQLVTRKGTTTTSTTSRRRYRLFSDDLHGCEHKPGAKLGAWRGLVALASSREIDARPSGEGFQNSSRRHRRRVSRRGITAASKGWAAPPSRRFICDEGGVLDVNLSLEGLFLLSTPSGILREDYKARPQSQAPCVVSALNRGALARADWGPVSHWPIGFTVIGIHGKGACRAEGFGRMFVALAARSNARMAALTYERDSRLQTSSIRRQSTHEKTPDWQIGPCRPQSRPIDGRPSADYYTQYPYPPRQGSAQARAHHGISQTPTAEATHGLSQPSCMRASAEIAAGDFEQRLSVRAVQLRLQTAQSVEAHELLINRRGTDDSRLRTGAKADERSGQPEAGDSAEVCCQTISLGESARRVGTICFRRYAQIGRHALVVTNTDCRCIISSNAGINTTPDHFTIYQALDHPSLDTSAAAGKGWKIGVRQPPELGGLNSFHDCSMQDSFLFILPWRITYDCATRPLGLLRPSLFSSSTAFQVPRQQPAMPLVAGELSTLSPRHSGSMQSAHCKAMTGHEIQRDLASCHGAMASACPLPSKFCSIYTSSAAAGSANGLCSSLSLYSADCTGICVCIHIVLSRSFGEGRETEDHVYFRPFFLYPYVYFLRCQEAIGIAVVDDGSTHKFARSSKTVLGL</sequence>
<evidence type="ECO:0000313" key="2">
    <source>
        <dbReference type="EMBL" id="UQC73800.1"/>
    </source>
</evidence>
<dbReference type="GeneID" id="73334505"/>
<dbReference type="KEGG" id="clup:CLUP02_00447"/>
<protein>
    <submittedName>
        <fullName evidence="2">Uncharacterized protein</fullName>
    </submittedName>
</protein>
<evidence type="ECO:0000256" key="1">
    <source>
        <dbReference type="SAM" id="MobiDB-lite"/>
    </source>
</evidence>
<accession>A0A9Q8SAU4</accession>
<organism evidence="2 3">
    <name type="scientific">Colletotrichum lupini</name>
    <dbReference type="NCBI Taxonomy" id="145971"/>
    <lineage>
        <taxon>Eukaryota</taxon>
        <taxon>Fungi</taxon>
        <taxon>Dikarya</taxon>
        <taxon>Ascomycota</taxon>
        <taxon>Pezizomycotina</taxon>
        <taxon>Sordariomycetes</taxon>
        <taxon>Hypocreomycetidae</taxon>
        <taxon>Glomerellales</taxon>
        <taxon>Glomerellaceae</taxon>
        <taxon>Colletotrichum</taxon>
        <taxon>Colletotrichum acutatum species complex</taxon>
    </lineage>
</organism>
<gene>
    <name evidence="2" type="ORF">CLUP02_00447</name>
</gene>
<feature type="compositionally biased region" description="Basic and acidic residues" evidence="1">
    <location>
        <begin position="1112"/>
        <end position="1129"/>
    </location>
</feature>
<reference evidence="2" key="1">
    <citation type="journal article" date="2021" name="Mol. Plant Microbe Interact.">
        <title>Complete Genome Sequence of the Plant-Pathogenic Fungus Colletotrichum lupini.</title>
        <authorList>
            <person name="Baroncelli R."/>
            <person name="Pensec F."/>
            <person name="Da Lio D."/>
            <person name="Boufleur T."/>
            <person name="Vicente I."/>
            <person name="Sarrocco S."/>
            <person name="Picot A."/>
            <person name="Baraldi E."/>
            <person name="Sukno S."/>
            <person name="Thon M."/>
            <person name="Le Floch G."/>
        </authorList>
    </citation>
    <scope>NUCLEOTIDE SEQUENCE</scope>
    <source>
        <strain evidence="2">IMI 504893</strain>
    </source>
</reference>
<dbReference type="RefSeq" id="XP_049135452.1">
    <property type="nucleotide sequence ID" value="XM_049279495.1"/>
</dbReference>
<keyword evidence="3" id="KW-1185">Reference proteome</keyword>
<feature type="compositionally biased region" description="Basic and acidic residues" evidence="1">
    <location>
        <begin position="25"/>
        <end position="38"/>
    </location>
</feature>
<name>A0A9Q8SAU4_9PEZI</name>
<evidence type="ECO:0000313" key="3">
    <source>
        <dbReference type="Proteomes" id="UP000830671"/>
    </source>
</evidence>